<feature type="transmembrane region" description="Helical" evidence="1">
    <location>
        <begin position="6"/>
        <end position="29"/>
    </location>
</feature>
<keyword evidence="1" id="KW-0472">Membrane</keyword>
<keyword evidence="1" id="KW-1133">Transmembrane helix</keyword>
<dbReference type="AlphaFoldDB" id="A0A343FLA1"/>
<name>A0A343FLA1_9HEMI</name>
<organism evidence="2">
    <name type="scientific">Aeneolamia contigua</name>
    <dbReference type="NCBI Taxonomy" id="295213"/>
    <lineage>
        <taxon>Eukaryota</taxon>
        <taxon>Metazoa</taxon>
        <taxon>Ecdysozoa</taxon>
        <taxon>Arthropoda</taxon>
        <taxon>Hexapoda</taxon>
        <taxon>Insecta</taxon>
        <taxon>Pterygota</taxon>
        <taxon>Neoptera</taxon>
        <taxon>Paraneoptera</taxon>
        <taxon>Hemiptera</taxon>
        <taxon>Auchenorrhyncha</taxon>
        <taxon>Cercopoidea</taxon>
        <taxon>Cercopidae</taxon>
        <taxon>Ischnorhininae</taxon>
        <taxon>Aeneolamia</taxon>
    </lineage>
</organism>
<reference evidence="2" key="1">
    <citation type="journal article" date="2017" name="Sci. Rep.">
        <title>Deep-level phylogeny of Cicadomorpha inferred from mitochondrial genomes sequenced by NGS.</title>
        <authorList>
            <person name="Song N."/>
            <person name="Cai W."/>
            <person name="Li H."/>
        </authorList>
    </citation>
    <scope>NUCLEOTIDE SEQUENCE</scope>
</reference>
<gene>
    <name evidence="2" type="primary">atp8</name>
</gene>
<sequence length="51" mass="6409">MPQMAPMSWMMLMSMFIVSYMMFNMMIYFTQELKTNKKKNKIMILQMNWKW</sequence>
<evidence type="ECO:0000313" key="2">
    <source>
        <dbReference type="EMBL" id="ASR18194.1"/>
    </source>
</evidence>
<accession>A0A343FLA1</accession>
<evidence type="ECO:0000256" key="1">
    <source>
        <dbReference type="SAM" id="Phobius"/>
    </source>
</evidence>
<proteinExistence type="predicted"/>
<protein>
    <submittedName>
        <fullName evidence="2">ATP synthase F0 subunit 8</fullName>
    </submittedName>
</protein>
<geneLocation type="mitochondrion" evidence="2"/>
<dbReference type="EMBL" id="KY039117">
    <property type="protein sequence ID" value="ASR18194.1"/>
    <property type="molecule type" value="Genomic_DNA"/>
</dbReference>
<keyword evidence="1" id="KW-0812">Transmembrane</keyword>
<keyword evidence="2" id="KW-0496">Mitochondrion</keyword>